<keyword evidence="2" id="KW-1185">Reference proteome</keyword>
<dbReference type="GO" id="GO:0006284">
    <property type="term" value="P:base-excision repair"/>
    <property type="evidence" value="ECO:0007669"/>
    <property type="project" value="InterPro"/>
</dbReference>
<accession>A0AA35QSA4</accession>
<gene>
    <name evidence="1" type="ORF">GBAR_LOCUS404</name>
</gene>
<protein>
    <submittedName>
        <fullName evidence="1">DNA-3-methyladenine glycosylase 1</fullName>
    </submittedName>
</protein>
<dbReference type="PANTHER" id="PTHR30037">
    <property type="entry name" value="DNA-3-METHYLADENINE GLYCOSYLASE 1"/>
    <property type="match status" value="1"/>
</dbReference>
<organism evidence="1 2">
    <name type="scientific">Geodia barretti</name>
    <name type="common">Barrett's horny sponge</name>
    <dbReference type="NCBI Taxonomy" id="519541"/>
    <lineage>
        <taxon>Eukaryota</taxon>
        <taxon>Metazoa</taxon>
        <taxon>Porifera</taxon>
        <taxon>Demospongiae</taxon>
        <taxon>Heteroscleromorpha</taxon>
        <taxon>Tetractinellida</taxon>
        <taxon>Astrophorina</taxon>
        <taxon>Geodiidae</taxon>
        <taxon>Geodia</taxon>
    </lineage>
</organism>
<dbReference type="Pfam" id="PF03352">
    <property type="entry name" value="Adenine_glyco"/>
    <property type="match status" value="1"/>
</dbReference>
<evidence type="ECO:0000313" key="2">
    <source>
        <dbReference type="Proteomes" id="UP001174909"/>
    </source>
</evidence>
<dbReference type="AlphaFoldDB" id="A0AA35QSA4"/>
<dbReference type="EMBL" id="CASHTH010000053">
    <property type="protein sequence ID" value="CAI7990064.1"/>
    <property type="molecule type" value="Genomic_DNA"/>
</dbReference>
<reference evidence="1" key="1">
    <citation type="submission" date="2023-03" db="EMBL/GenBank/DDBJ databases">
        <authorList>
            <person name="Steffen K."/>
            <person name="Cardenas P."/>
        </authorList>
    </citation>
    <scope>NUCLEOTIDE SEQUENCE</scope>
</reference>
<dbReference type="InterPro" id="IPR052891">
    <property type="entry name" value="DNA-3mA_glycosylase"/>
</dbReference>
<dbReference type="PANTHER" id="PTHR30037:SF4">
    <property type="entry name" value="DNA-3-METHYLADENINE GLYCOSYLASE I"/>
    <property type="match status" value="1"/>
</dbReference>
<evidence type="ECO:0000313" key="1">
    <source>
        <dbReference type="EMBL" id="CAI7990064.1"/>
    </source>
</evidence>
<dbReference type="Gene3D" id="1.10.340.30">
    <property type="entry name" value="Hypothetical protein, domain 2"/>
    <property type="match status" value="1"/>
</dbReference>
<dbReference type="InterPro" id="IPR005019">
    <property type="entry name" value="Adenine_glyco"/>
</dbReference>
<dbReference type="InterPro" id="IPR011257">
    <property type="entry name" value="DNA_glycosylase"/>
</dbReference>
<dbReference type="SUPFAM" id="SSF48150">
    <property type="entry name" value="DNA-glycosylase"/>
    <property type="match status" value="1"/>
</dbReference>
<sequence length="134" mass="15400">MSLQVFQAGLTWKMILDKRDAFRNAFAGWKIDAVAALGPDDVERLRQDGGIVRNRLKIEGVIENARRVQAIRDEHGGFCDWFYDGLEGYEYPSLARELRRTFKFMGPEIARMWLMASGRITREEGDKYRPGAAN</sequence>
<name>A0AA35QSA4_GEOBA</name>
<comment type="caution">
    <text evidence="1">The sequence shown here is derived from an EMBL/GenBank/DDBJ whole genome shotgun (WGS) entry which is preliminary data.</text>
</comment>
<dbReference type="GO" id="GO:0008725">
    <property type="term" value="F:DNA-3-methyladenine glycosylase activity"/>
    <property type="evidence" value="ECO:0007669"/>
    <property type="project" value="InterPro"/>
</dbReference>
<dbReference type="Proteomes" id="UP001174909">
    <property type="component" value="Unassembled WGS sequence"/>
</dbReference>
<proteinExistence type="predicted"/>